<accession>T1EDC1</accession>
<gene>
    <name evidence="3" type="primary">20194573</name>
    <name evidence="2" type="ORF">HELRODRAFT_102816</name>
</gene>
<dbReference type="eggNOG" id="KOG0101">
    <property type="taxonomic scope" value="Eukaryota"/>
</dbReference>
<reference evidence="2 4" key="2">
    <citation type="journal article" date="2013" name="Nature">
        <title>Insights into bilaterian evolution from three spiralian genomes.</title>
        <authorList>
            <person name="Simakov O."/>
            <person name="Marletaz F."/>
            <person name="Cho S.J."/>
            <person name="Edsinger-Gonzales E."/>
            <person name="Havlak P."/>
            <person name="Hellsten U."/>
            <person name="Kuo D.H."/>
            <person name="Larsson T."/>
            <person name="Lv J."/>
            <person name="Arendt D."/>
            <person name="Savage R."/>
            <person name="Osoegawa K."/>
            <person name="de Jong P."/>
            <person name="Grimwood J."/>
            <person name="Chapman J.A."/>
            <person name="Shapiro H."/>
            <person name="Aerts A."/>
            <person name="Otillar R.P."/>
            <person name="Terry A.Y."/>
            <person name="Boore J.L."/>
            <person name="Grigoriev I.V."/>
            <person name="Lindberg D.R."/>
            <person name="Seaver E.C."/>
            <person name="Weisblat D.A."/>
            <person name="Putnam N.H."/>
            <person name="Rokhsar D.S."/>
        </authorList>
    </citation>
    <scope>NUCLEOTIDE SEQUENCE</scope>
</reference>
<dbReference type="Proteomes" id="UP000015101">
    <property type="component" value="Unassembled WGS sequence"/>
</dbReference>
<protein>
    <recommendedName>
        <fullName evidence="5">Heat shock 70 kDa protein 12A</fullName>
    </recommendedName>
</protein>
<reference evidence="4" key="1">
    <citation type="submission" date="2012-12" db="EMBL/GenBank/DDBJ databases">
        <authorList>
            <person name="Hellsten U."/>
            <person name="Grimwood J."/>
            <person name="Chapman J.A."/>
            <person name="Shapiro H."/>
            <person name="Aerts A."/>
            <person name="Otillar R.P."/>
            <person name="Terry A.Y."/>
            <person name="Boore J.L."/>
            <person name="Simakov O."/>
            <person name="Marletaz F."/>
            <person name="Cho S.-J."/>
            <person name="Edsinger-Gonzales E."/>
            <person name="Havlak P."/>
            <person name="Kuo D.-H."/>
            <person name="Larsson T."/>
            <person name="Lv J."/>
            <person name="Arendt D."/>
            <person name="Savage R."/>
            <person name="Osoegawa K."/>
            <person name="de Jong P."/>
            <person name="Lindberg D.R."/>
            <person name="Seaver E.C."/>
            <person name="Weisblat D.A."/>
            <person name="Putnam N.H."/>
            <person name="Grigoriev I.V."/>
            <person name="Rokhsar D.S."/>
        </authorList>
    </citation>
    <scope>NUCLEOTIDE SEQUENCE</scope>
</reference>
<dbReference type="InterPro" id="IPR043129">
    <property type="entry name" value="ATPase_NBD"/>
</dbReference>
<dbReference type="EMBL" id="KB097552">
    <property type="protein sequence ID" value="ESN95006.1"/>
    <property type="molecule type" value="Genomic_DNA"/>
</dbReference>
<dbReference type="OrthoDB" id="2963168at2759"/>
<keyword evidence="4" id="KW-1185">Reference proteome</keyword>
<dbReference type="RefSeq" id="XP_009026900.1">
    <property type="nucleotide sequence ID" value="XM_009028652.1"/>
</dbReference>
<dbReference type="PANTHER" id="PTHR14187:SF46">
    <property type="entry name" value="HEAT SHOCK 70 KDA PROTEIN 12A"/>
    <property type="match status" value="1"/>
</dbReference>
<dbReference type="STRING" id="6412.T1EDC1"/>
<evidence type="ECO:0000256" key="1">
    <source>
        <dbReference type="SAM" id="MobiDB-lite"/>
    </source>
</evidence>
<dbReference type="PANTHER" id="PTHR14187">
    <property type="entry name" value="ALPHA KINASE/ELONGATION FACTOR 2 KINASE"/>
    <property type="match status" value="1"/>
</dbReference>
<evidence type="ECO:0000313" key="4">
    <source>
        <dbReference type="Proteomes" id="UP000015101"/>
    </source>
</evidence>
<feature type="compositionally biased region" description="Polar residues" evidence="1">
    <location>
        <begin position="20"/>
        <end position="30"/>
    </location>
</feature>
<dbReference type="InParanoid" id="T1EDC1"/>
<feature type="region of interest" description="Disordered" evidence="1">
    <location>
        <begin position="278"/>
        <end position="314"/>
    </location>
</feature>
<dbReference type="AlphaFoldDB" id="T1EDC1"/>
<organism evidence="3 4">
    <name type="scientific">Helobdella robusta</name>
    <name type="common">Californian leech</name>
    <dbReference type="NCBI Taxonomy" id="6412"/>
    <lineage>
        <taxon>Eukaryota</taxon>
        <taxon>Metazoa</taxon>
        <taxon>Spiralia</taxon>
        <taxon>Lophotrochozoa</taxon>
        <taxon>Annelida</taxon>
        <taxon>Clitellata</taxon>
        <taxon>Hirudinea</taxon>
        <taxon>Rhynchobdellida</taxon>
        <taxon>Glossiphoniidae</taxon>
        <taxon>Helobdella</taxon>
    </lineage>
</organism>
<dbReference type="EMBL" id="AMQM01007024">
    <property type="status" value="NOT_ANNOTATED_CDS"/>
    <property type="molecule type" value="Genomic_DNA"/>
</dbReference>
<proteinExistence type="predicted"/>
<dbReference type="GeneID" id="20194573"/>
<dbReference type="EnsemblMetazoa" id="HelroT102816">
    <property type="protein sequence ID" value="HelroP102816"/>
    <property type="gene ID" value="HelroG102816"/>
</dbReference>
<dbReference type="OMA" id="MEREMMH"/>
<evidence type="ECO:0000313" key="3">
    <source>
        <dbReference type="EnsemblMetazoa" id="HelroP102816"/>
    </source>
</evidence>
<feature type="region of interest" description="Disordered" evidence="1">
    <location>
        <begin position="20"/>
        <end position="44"/>
    </location>
</feature>
<dbReference type="HOGENOM" id="CLU_009958_5_3_1"/>
<reference evidence="3" key="3">
    <citation type="submission" date="2015-06" db="UniProtKB">
        <authorList>
            <consortium name="EnsemblMetazoa"/>
        </authorList>
    </citation>
    <scope>IDENTIFICATION</scope>
</reference>
<sequence>METSAGIRQVKPYIYTPSSLNCSRSGSPDRSATPRLPKHQRQNSEGCLLSSNNIFSFPEFTESAESHQLQKPFFVIVAIDFGTTYSGYAFSFVKDPESLHIMRKWEGGDPGLVNQKTLTTLLLNPDGEFHSFGFTARDNYHDLDQSQAKKWFYFEKFKMALHHNSELNKNTTINASNGQAYPALKVFVHSLKYFKDHALQELTDQSETSILNEDIRWVITVPAIWKAPAKQFMRQAAYMAGLASPSYPGQLLIALEPEAASIYVRKLRTYQLIPETFANNNNINNNNTNNTDNINNNNNSNTLSSSISGGEKGNQLHGSTRYMVVDCGGGTVDITVHEMEENGGCLRELHRATGGPYGSIGIDHEFEKLLCNIFSPEFMNSFKLKRPTGWVDLMTSFEARKRSAHPNKCTPLNVALPFSFIEYYKKFKGSQVETAIKKHGGKDITWSSQGMLRLNPEVMRWLFAPTLDKIKQSIGDVLNNQSVRGIRYIFLVGGFAESGLLQFELKKDFGHLLKIIIPQDVSTTILKGAVCFGLDPTVVSVRKCRLTYGVGVLNRFVPGVHPEANVVVKDGVRWCRDVLDKFVVVDQPVALGDTVVRSYAPAKIGQRTCVVHIYCTERPDALLVSDQGVRRCGTLCLDLSEDLYRQHPSGMPYHKSRRSREIQTTMIFGDTEIKVSAVDVHTGKCVRSVIDFLGR</sequence>
<feature type="compositionally biased region" description="Low complexity" evidence="1">
    <location>
        <begin position="279"/>
        <end position="308"/>
    </location>
</feature>
<dbReference type="EMBL" id="AMQM01007023">
    <property type="status" value="NOT_ANNOTATED_CDS"/>
    <property type="molecule type" value="Genomic_DNA"/>
</dbReference>
<evidence type="ECO:0000313" key="2">
    <source>
        <dbReference type="EMBL" id="ESN95006.1"/>
    </source>
</evidence>
<evidence type="ECO:0008006" key="5">
    <source>
        <dbReference type="Google" id="ProtNLM"/>
    </source>
</evidence>
<dbReference type="Gene3D" id="3.30.420.40">
    <property type="match status" value="1"/>
</dbReference>
<name>T1EDC1_HELRO</name>
<dbReference type="KEGG" id="hro:HELRODRAFT_102816"/>
<dbReference type="CTD" id="20194573"/>
<dbReference type="SUPFAM" id="SSF53067">
    <property type="entry name" value="Actin-like ATPase domain"/>
    <property type="match status" value="2"/>
</dbReference>